<dbReference type="EMBL" id="DS113656">
    <property type="protein sequence ID" value="EAX98950.1"/>
    <property type="molecule type" value="Genomic_DNA"/>
</dbReference>
<dbReference type="AlphaFoldDB" id="A2F818"/>
<accession>A2F818</accession>
<gene>
    <name evidence="1" type="ORF">TVAG_321100</name>
</gene>
<reference evidence="1" key="1">
    <citation type="submission" date="2006-10" db="EMBL/GenBank/DDBJ databases">
        <authorList>
            <person name="Amadeo P."/>
            <person name="Zhao Q."/>
            <person name="Wortman J."/>
            <person name="Fraser-Liggett C."/>
            <person name="Carlton J."/>
        </authorList>
    </citation>
    <scope>NUCLEOTIDE SEQUENCE</scope>
    <source>
        <strain evidence="1">G3</strain>
    </source>
</reference>
<name>A2F818_TRIV3</name>
<evidence type="ECO:0000313" key="1">
    <source>
        <dbReference type="EMBL" id="EAX98950.1"/>
    </source>
</evidence>
<dbReference type="InParanoid" id="A2F818"/>
<protein>
    <submittedName>
        <fullName evidence="1">Uncharacterized protein</fullName>
    </submittedName>
</protein>
<dbReference type="VEuPathDB" id="TrichDB:TVAGG3_0383910"/>
<keyword evidence="2" id="KW-1185">Reference proteome</keyword>
<dbReference type="KEGG" id="tva:4756753"/>
<evidence type="ECO:0000313" key="2">
    <source>
        <dbReference type="Proteomes" id="UP000001542"/>
    </source>
</evidence>
<sequence length="475" mass="54768">MIDDYKCDDITDKKADPNQDKGLSARISNYKSELDYFLETPNEDLSFDSIENFLQDMINLNAFTRSEQFTDLNFFNKSMYFRQNFQDHSEFLHLDLSQVEFFKVETLESLFSQDYFNYLMNFMNYNPDPSAITEKDCCRYAINILDIIILKNPEFGALFVDEKFLQKLFVIYQIMSADIDATKKTKEKRNITISRNCLIEAWLHLIADITLFNPDSIKTIFSPPQLFNITMSLMSRVNQVNPSCVYVIIMAITSNDQEFLEAFSNDVSINSISFYLQVKDQKMRSSSASALRIISKTISGLVLEPSILDLEYDNSSLTVEEGIHLSDMMSNIILTDDPRMCQIMVQSKLFESIIRLSENSVFQVRNSVGRLICICMSSSITELVDFLLKNYQDIVFSTIKMLVSSSVQFKVDAIIAAHKIFEYCNSFTVQNGKAILDAFLDPDFIDDIYEAFPEDVPEKIQMMITELENYVSSQE</sequence>
<dbReference type="VEuPathDB" id="TrichDB:TVAG_321100"/>
<dbReference type="RefSeq" id="XP_001311880.1">
    <property type="nucleotide sequence ID" value="XM_001311879.1"/>
</dbReference>
<reference evidence="1" key="2">
    <citation type="journal article" date="2007" name="Science">
        <title>Draft genome sequence of the sexually transmitted pathogen Trichomonas vaginalis.</title>
        <authorList>
            <person name="Carlton J.M."/>
            <person name="Hirt R.P."/>
            <person name="Silva J.C."/>
            <person name="Delcher A.L."/>
            <person name="Schatz M."/>
            <person name="Zhao Q."/>
            <person name="Wortman J.R."/>
            <person name="Bidwell S.L."/>
            <person name="Alsmark U.C.M."/>
            <person name="Besteiro S."/>
            <person name="Sicheritz-Ponten T."/>
            <person name="Noel C.J."/>
            <person name="Dacks J.B."/>
            <person name="Foster P.G."/>
            <person name="Simillion C."/>
            <person name="Van de Peer Y."/>
            <person name="Miranda-Saavedra D."/>
            <person name="Barton G.J."/>
            <person name="Westrop G.D."/>
            <person name="Mueller S."/>
            <person name="Dessi D."/>
            <person name="Fiori P.L."/>
            <person name="Ren Q."/>
            <person name="Paulsen I."/>
            <person name="Zhang H."/>
            <person name="Bastida-Corcuera F.D."/>
            <person name="Simoes-Barbosa A."/>
            <person name="Brown M.T."/>
            <person name="Hayes R.D."/>
            <person name="Mukherjee M."/>
            <person name="Okumura C.Y."/>
            <person name="Schneider R."/>
            <person name="Smith A.J."/>
            <person name="Vanacova S."/>
            <person name="Villalvazo M."/>
            <person name="Haas B.J."/>
            <person name="Pertea M."/>
            <person name="Feldblyum T.V."/>
            <person name="Utterback T.R."/>
            <person name="Shu C.L."/>
            <person name="Osoegawa K."/>
            <person name="de Jong P.J."/>
            <person name="Hrdy I."/>
            <person name="Horvathova L."/>
            <person name="Zubacova Z."/>
            <person name="Dolezal P."/>
            <person name="Malik S.B."/>
            <person name="Logsdon J.M. Jr."/>
            <person name="Henze K."/>
            <person name="Gupta A."/>
            <person name="Wang C.C."/>
            <person name="Dunne R.L."/>
            <person name="Upcroft J.A."/>
            <person name="Upcroft P."/>
            <person name="White O."/>
            <person name="Salzberg S.L."/>
            <person name="Tang P."/>
            <person name="Chiu C.-H."/>
            <person name="Lee Y.-S."/>
            <person name="Embley T.M."/>
            <person name="Coombs G.H."/>
            <person name="Mottram J.C."/>
            <person name="Tachezy J."/>
            <person name="Fraser-Liggett C.M."/>
            <person name="Johnson P.J."/>
        </authorList>
    </citation>
    <scope>NUCLEOTIDE SEQUENCE [LARGE SCALE GENOMIC DNA]</scope>
    <source>
        <strain evidence="1">G3</strain>
    </source>
</reference>
<dbReference type="InterPro" id="IPR016024">
    <property type="entry name" value="ARM-type_fold"/>
</dbReference>
<proteinExistence type="predicted"/>
<organism evidence="1 2">
    <name type="scientific">Trichomonas vaginalis (strain ATCC PRA-98 / G3)</name>
    <dbReference type="NCBI Taxonomy" id="412133"/>
    <lineage>
        <taxon>Eukaryota</taxon>
        <taxon>Metamonada</taxon>
        <taxon>Parabasalia</taxon>
        <taxon>Trichomonadida</taxon>
        <taxon>Trichomonadidae</taxon>
        <taxon>Trichomonas</taxon>
    </lineage>
</organism>
<dbReference type="Proteomes" id="UP000001542">
    <property type="component" value="Unassembled WGS sequence"/>
</dbReference>
<dbReference type="SMR" id="A2F818"/>
<dbReference type="SUPFAM" id="SSF48371">
    <property type="entry name" value="ARM repeat"/>
    <property type="match status" value="1"/>
</dbReference>